<accession>A0A2P6U4G3</accession>
<dbReference type="Proteomes" id="UP000239899">
    <property type="component" value="Unassembled WGS sequence"/>
</dbReference>
<name>A0A2P6U4G3_CHLSO</name>
<feature type="compositionally biased region" description="Acidic residues" evidence="1">
    <location>
        <begin position="51"/>
        <end position="60"/>
    </location>
</feature>
<keyword evidence="3" id="KW-1185">Reference proteome</keyword>
<feature type="compositionally biased region" description="Low complexity" evidence="1">
    <location>
        <begin position="26"/>
        <end position="44"/>
    </location>
</feature>
<evidence type="ECO:0000313" key="2">
    <source>
        <dbReference type="EMBL" id="PRW61202.1"/>
    </source>
</evidence>
<proteinExistence type="predicted"/>
<feature type="region of interest" description="Disordered" evidence="1">
    <location>
        <begin position="22"/>
        <end position="67"/>
    </location>
</feature>
<protein>
    <submittedName>
        <fullName evidence="2">Uncharacterized protein</fullName>
    </submittedName>
</protein>
<reference evidence="2 3" key="1">
    <citation type="journal article" date="2018" name="Plant J.">
        <title>Genome sequences of Chlorella sorokiniana UTEX 1602 and Micractinium conductrix SAG 241.80: implications to maltose excretion by a green alga.</title>
        <authorList>
            <person name="Arriola M.B."/>
            <person name="Velmurugan N."/>
            <person name="Zhang Y."/>
            <person name="Plunkett M.H."/>
            <person name="Hondzo H."/>
            <person name="Barney B.M."/>
        </authorList>
    </citation>
    <scope>NUCLEOTIDE SEQUENCE [LARGE SCALE GENOMIC DNA]</scope>
    <source>
        <strain evidence="3">UTEX 1602</strain>
    </source>
</reference>
<sequence length="165" mass="17290">MEPAGKKPRVEVEVVDLCYSSEDEGPAAAAPAPAAAAAGPSSAPVGMPALEDSDDEEDGEGSAAAGAAVEDDFVDEYKELQAGLAATPGGRMRADALKGTPEARRAVRRQVAPITRALKTDWRGWEACTANGYADDTNAFPPDPFITVCQDPTVKQEFERLANAR</sequence>
<comment type="caution">
    <text evidence="2">The sequence shown here is derived from an EMBL/GenBank/DDBJ whole genome shotgun (WGS) entry which is preliminary data.</text>
</comment>
<dbReference type="EMBL" id="LHPG02000001">
    <property type="protein sequence ID" value="PRW61202.1"/>
    <property type="molecule type" value="Genomic_DNA"/>
</dbReference>
<organism evidence="2 3">
    <name type="scientific">Chlorella sorokiniana</name>
    <name type="common">Freshwater green alga</name>
    <dbReference type="NCBI Taxonomy" id="3076"/>
    <lineage>
        <taxon>Eukaryota</taxon>
        <taxon>Viridiplantae</taxon>
        <taxon>Chlorophyta</taxon>
        <taxon>core chlorophytes</taxon>
        <taxon>Trebouxiophyceae</taxon>
        <taxon>Chlorellales</taxon>
        <taxon>Chlorellaceae</taxon>
        <taxon>Chlorella clade</taxon>
        <taxon>Chlorella</taxon>
    </lineage>
</organism>
<evidence type="ECO:0000256" key="1">
    <source>
        <dbReference type="SAM" id="MobiDB-lite"/>
    </source>
</evidence>
<evidence type="ECO:0000313" key="3">
    <source>
        <dbReference type="Proteomes" id="UP000239899"/>
    </source>
</evidence>
<dbReference type="AlphaFoldDB" id="A0A2P6U4G3"/>
<gene>
    <name evidence="2" type="ORF">C2E21_0636</name>
</gene>